<reference evidence="5" key="1">
    <citation type="submission" date="2016-04" db="UniProtKB">
        <authorList>
            <consortium name="WormBaseParasite"/>
        </authorList>
    </citation>
    <scope>IDENTIFICATION</scope>
</reference>
<organism evidence="3 5">
    <name type="scientific">Dracunculus medinensis</name>
    <name type="common">Guinea worm</name>
    <dbReference type="NCBI Taxonomy" id="318479"/>
    <lineage>
        <taxon>Eukaryota</taxon>
        <taxon>Metazoa</taxon>
        <taxon>Ecdysozoa</taxon>
        <taxon>Nematoda</taxon>
        <taxon>Chromadorea</taxon>
        <taxon>Rhabditida</taxon>
        <taxon>Spirurina</taxon>
        <taxon>Dracunculoidea</taxon>
        <taxon>Dracunculidae</taxon>
        <taxon>Dracunculus</taxon>
    </lineage>
</organism>
<dbReference type="AlphaFoldDB" id="A0A158Q332"/>
<evidence type="ECO:0000313" key="5">
    <source>
        <dbReference type="WBParaSite" id="DME_0000151601-mRNA-1"/>
    </source>
</evidence>
<feature type="region of interest" description="Disordered" evidence="1">
    <location>
        <begin position="283"/>
        <end position="315"/>
    </location>
</feature>
<evidence type="ECO:0000313" key="4">
    <source>
        <dbReference type="Proteomes" id="UP000274756"/>
    </source>
</evidence>
<proteinExistence type="predicted"/>
<name>A0A158Q332_DRAME</name>
<evidence type="ECO:0000256" key="1">
    <source>
        <dbReference type="SAM" id="MobiDB-lite"/>
    </source>
</evidence>
<gene>
    <name evidence="2" type="ORF">DME_LOCUS5876</name>
</gene>
<evidence type="ECO:0000313" key="2">
    <source>
        <dbReference type="EMBL" id="VDN55903.1"/>
    </source>
</evidence>
<dbReference type="Proteomes" id="UP000274756">
    <property type="component" value="Unassembled WGS sequence"/>
</dbReference>
<dbReference type="OrthoDB" id="5858960at2759"/>
<feature type="compositionally biased region" description="Basic and acidic residues" evidence="1">
    <location>
        <begin position="283"/>
        <end position="295"/>
    </location>
</feature>
<keyword evidence="4" id="KW-1185">Reference proteome</keyword>
<dbReference type="STRING" id="318479.A0A158Q332"/>
<dbReference type="WBParaSite" id="DME_0000151601-mRNA-1">
    <property type="protein sequence ID" value="DME_0000151601-mRNA-1"/>
    <property type="gene ID" value="DME_0000151601"/>
</dbReference>
<protein>
    <submittedName>
        <fullName evidence="2 5">Uncharacterized protein</fullName>
    </submittedName>
</protein>
<reference evidence="2 4" key="2">
    <citation type="submission" date="2018-11" db="EMBL/GenBank/DDBJ databases">
        <authorList>
            <consortium name="Pathogen Informatics"/>
        </authorList>
    </citation>
    <scope>NUCLEOTIDE SEQUENCE [LARGE SCALE GENOMIC DNA]</scope>
</reference>
<evidence type="ECO:0000313" key="3">
    <source>
        <dbReference type="Proteomes" id="UP000038040"/>
    </source>
</evidence>
<accession>A0A158Q332</accession>
<sequence length="473" mass="55303">MRIRYRIGKIPKMLAIFDVLIVGEMGNGELSPLHTRRRYLHESAIVSPDFAVFDYHQQCPQLFALLHNDLCFSVGFNELDKLQCELEQLLVHTTDHQKKICGELTYQLTGEYPCDDISSRPMPSYQLKPAMEPVPGCSKNNEDPIIEDPTEVDYSDEGFDIWPPVNLPQKFWTFIRDFSDPIDDEYIRHWYHDIYQAFSVEAFRKLYSSGKKFNLENGNRDEKNYSKVLSLNREKSSLSSNGPPKISPLIEEATNACFVEEQINFPKQVNGLSPECKKAIRRKDNILNGGKNEKKKEKRKLKMEESHDNNQQNGASLNEQVVERDLLQNNIIDQFGRSLGDYLAKDEVTSALHKAQKALMMKEKTWRPVVIKLWHRLLAEYLRNKMENELDKADKELFEVYEKYYNDYPRHRPNNDLEKDECYAALHRRNSIAKAYYNRKYIDITSYDVVIILAPYYDLSAKALNIKKENFLM</sequence>
<dbReference type="EMBL" id="UYYG01001153">
    <property type="protein sequence ID" value="VDN55903.1"/>
    <property type="molecule type" value="Genomic_DNA"/>
</dbReference>
<dbReference type="Proteomes" id="UP000038040">
    <property type="component" value="Unplaced"/>
</dbReference>